<evidence type="ECO:0000313" key="2">
    <source>
        <dbReference type="Proteomes" id="UP000002872"/>
    </source>
</evidence>
<gene>
    <name evidence="1" type="ORF">NEQG_00901</name>
</gene>
<dbReference type="InParanoid" id="I3EIN5"/>
<dbReference type="VEuPathDB" id="MicrosporidiaDB:NEQG_00901"/>
<dbReference type="HOGENOM" id="CLU_2400189_0_0_1"/>
<sequence length="93" mass="10711">MFLKPLKYATRISNPLIVINWIKLIKNSHEVNAITNQIHKFLFMPKEQEIAKLANCLTNNNTSIDTIRTIHSFLEKTKCVFIDLVGLLLVLMS</sequence>
<dbReference type="EMBL" id="GL870877">
    <property type="protein sequence ID" value="EIJ89082.1"/>
    <property type="molecule type" value="Genomic_DNA"/>
</dbReference>
<evidence type="ECO:0000313" key="1">
    <source>
        <dbReference type="EMBL" id="EIJ89082.1"/>
    </source>
</evidence>
<organism evidence="1 2">
    <name type="scientific">Nematocida parisii (strain ERTm3)</name>
    <name type="common">Nematode killer fungus</name>
    <dbReference type="NCBI Taxonomy" id="935791"/>
    <lineage>
        <taxon>Eukaryota</taxon>
        <taxon>Fungi</taxon>
        <taxon>Fungi incertae sedis</taxon>
        <taxon>Microsporidia</taxon>
        <taxon>Nematocida</taxon>
    </lineage>
</organism>
<protein>
    <submittedName>
        <fullName evidence="1">Uncharacterized protein</fullName>
    </submittedName>
</protein>
<name>I3EIN5_NEMP3</name>
<accession>I3EIN5</accession>
<keyword evidence="2" id="KW-1185">Reference proteome</keyword>
<proteinExistence type="predicted"/>
<dbReference type="Proteomes" id="UP000002872">
    <property type="component" value="Unassembled WGS sequence"/>
</dbReference>
<dbReference type="AlphaFoldDB" id="I3EIN5"/>
<reference evidence="1" key="1">
    <citation type="submission" date="2011-01" db="EMBL/GenBank/DDBJ databases">
        <title>The Genome Sequence of Nematocida parisii strain ERTm3.</title>
        <authorList>
            <consortium name="The Broad Institute Genome Sequencing Platform"/>
            <consortium name="The Broad Institute Genome Sequencing Center for Infectious Disease"/>
            <person name="Cuomo C."/>
            <person name="Troemel E."/>
            <person name="Young S.K."/>
            <person name="Zeng Q."/>
            <person name="Gargeya S."/>
            <person name="Fitzgerald M."/>
            <person name="Haas B."/>
            <person name="Abouelleil A."/>
            <person name="Alvarado L."/>
            <person name="Arachchi H.M."/>
            <person name="Berlin A."/>
            <person name="Chapman S.B."/>
            <person name="Gearin G."/>
            <person name="Goldberg J."/>
            <person name="Griggs A."/>
            <person name="Gujja S."/>
            <person name="Hansen M."/>
            <person name="Heiman D."/>
            <person name="Howarth C."/>
            <person name="Larimer J."/>
            <person name="Lui A."/>
            <person name="MacDonald P.J.P."/>
            <person name="McCowen C."/>
            <person name="Montmayeur A."/>
            <person name="Murphy C."/>
            <person name="Neiman D."/>
            <person name="Pearson M."/>
            <person name="Priest M."/>
            <person name="Roberts A."/>
            <person name="Saif S."/>
            <person name="Shea T."/>
            <person name="Sisk P."/>
            <person name="Stolte C."/>
            <person name="Sykes S."/>
            <person name="Wortman J."/>
            <person name="Nusbaum C."/>
            <person name="Birren B."/>
        </authorList>
    </citation>
    <scope>NUCLEOTIDE SEQUENCE</scope>
    <source>
        <strain evidence="1">ERTm3</strain>
    </source>
</reference>